<dbReference type="Ensembl" id="ENSENLT00000014683.1">
    <property type="protein sequence ID" value="ENSENLP00000014105.1"/>
    <property type="gene ID" value="ENSENLG00000006640.1"/>
</dbReference>
<evidence type="ECO:0000256" key="2">
    <source>
        <dbReference type="SAM" id="MobiDB-lite"/>
    </source>
</evidence>
<evidence type="ECO:0000313" key="3">
    <source>
        <dbReference type="Ensembl" id="ENSENLP00000014105.1"/>
    </source>
</evidence>
<protein>
    <submittedName>
        <fullName evidence="3">Uncharacterized protein</fullName>
    </submittedName>
</protein>
<name>A0A665U425_ECHNA</name>
<dbReference type="AlphaFoldDB" id="A0A665U425"/>
<dbReference type="PANTHER" id="PTHR37476:SF1">
    <property type="entry name" value="COILED-COIL DOMAIN-CONTAINING PROTEIN 171"/>
    <property type="match status" value="1"/>
</dbReference>
<keyword evidence="1" id="KW-0175">Coiled coil</keyword>
<organism evidence="3 4">
    <name type="scientific">Echeneis naucrates</name>
    <name type="common">Live sharksucker</name>
    <dbReference type="NCBI Taxonomy" id="173247"/>
    <lineage>
        <taxon>Eukaryota</taxon>
        <taxon>Metazoa</taxon>
        <taxon>Chordata</taxon>
        <taxon>Craniata</taxon>
        <taxon>Vertebrata</taxon>
        <taxon>Euteleostomi</taxon>
        <taxon>Actinopterygii</taxon>
        <taxon>Neopterygii</taxon>
        <taxon>Teleostei</taxon>
        <taxon>Neoteleostei</taxon>
        <taxon>Acanthomorphata</taxon>
        <taxon>Carangaria</taxon>
        <taxon>Carangiformes</taxon>
        <taxon>Echeneidae</taxon>
        <taxon>Echeneis</taxon>
    </lineage>
</organism>
<accession>A0A665U425</accession>
<dbReference type="Proteomes" id="UP000472264">
    <property type="component" value="Chromosome 18"/>
</dbReference>
<proteinExistence type="predicted"/>
<reference evidence="3" key="3">
    <citation type="submission" date="2025-09" db="UniProtKB">
        <authorList>
            <consortium name="Ensembl"/>
        </authorList>
    </citation>
    <scope>IDENTIFICATION</scope>
</reference>
<feature type="region of interest" description="Disordered" evidence="2">
    <location>
        <begin position="196"/>
        <end position="234"/>
    </location>
</feature>
<keyword evidence="4" id="KW-1185">Reference proteome</keyword>
<reference evidence="3" key="1">
    <citation type="submission" date="2021-04" db="EMBL/GenBank/DDBJ databases">
        <authorList>
            <consortium name="Wellcome Sanger Institute Data Sharing"/>
        </authorList>
    </citation>
    <scope>NUCLEOTIDE SEQUENCE [LARGE SCALE GENOMIC DNA]</scope>
</reference>
<dbReference type="OMA" id="YCEISKE"/>
<evidence type="ECO:0000313" key="4">
    <source>
        <dbReference type="Proteomes" id="UP000472264"/>
    </source>
</evidence>
<evidence type="ECO:0000256" key="1">
    <source>
        <dbReference type="SAM" id="Coils"/>
    </source>
</evidence>
<dbReference type="InParanoid" id="A0A665U425"/>
<feature type="coiled-coil region" evidence="1">
    <location>
        <begin position="31"/>
        <end position="58"/>
    </location>
</feature>
<reference evidence="3" key="2">
    <citation type="submission" date="2025-08" db="UniProtKB">
        <authorList>
            <consortium name="Ensembl"/>
        </authorList>
    </citation>
    <scope>IDENTIFICATION</scope>
</reference>
<dbReference type="PANTHER" id="PTHR37476">
    <property type="entry name" value="COILED-COIL DOMAIN-CONTAINING PROTEIN 171"/>
    <property type="match status" value="1"/>
</dbReference>
<sequence>MKKHSPPQALTEIRQEASQKECSLRILGKHLSGVQKARRQLEERLQRAENELRDAASDIVLCGPQVRESLVQSRGTLSAQPRPMLLPREPLELSGAESIMGAPEMAACQSLLSVVSQLCHTCSSRIDWLEQEVSALCSELQGACLRDNLALAPVSLVTLLFHSEFNIFGLTSIKQDSQFLHQLLLFQVTEFPENFPFAGEETPSAAPAPDSNSTPSQSNPAPPNPQPKRRRKKP</sequence>